<accession>A0ABY6HPS1</accession>
<proteinExistence type="predicted"/>
<sequence>MFDECEIVFFDLWDVGTSIDLNQIIKLFPSSQKRKFRISKKTPKNIILPEPLNIHLEDYFPKNVEIFEKISIFVQFYEDGVISFITRSIVKKVSLEELDLFRKTQKVKFPNKAPISLKKWINQQFQHIYAQIRPFITKELYKFNVRDPESYSVFCIRDKNINASNFVETQKDLVAKFLSREHSNNKLHHTQITDILNNKFSYFEKDLLLFESERALIFDPYRDYEDILAIVELSNYMSLELQNLDFILDKWLKDAEIESTFLFQNKNHRQIKLKAKRIQQLRIDALFMLENIENVSKIIGNFFLGEIYKHICNLFDLSSWITSIRARIAYLTEVYSLSIQNSSEDKMWKLELLMALFFSLEIILFLIDIIRV</sequence>
<name>A0ABY6HPS1_9ARCH</name>
<evidence type="ECO:0008006" key="3">
    <source>
        <dbReference type="Google" id="ProtNLM"/>
    </source>
</evidence>
<reference evidence="1" key="1">
    <citation type="submission" date="2022-09" db="EMBL/GenBank/DDBJ databases">
        <title>Actin cytoskeleton and complex cell architecture in an #Asgard archaeon.</title>
        <authorList>
            <person name="Ponce Toledo R.I."/>
            <person name="Schleper C."/>
            <person name="Rodrigues Oliveira T."/>
            <person name="Wollweber F."/>
            <person name="Xu J."/>
            <person name="Rittmann S."/>
            <person name="Klingl A."/>
            <person name="Pilhofer M."/>
        </authorList>
    </citation>
    <scope>NUCLEOTIDE SEQUENCE</scope>
    <source>
        <strain evidence="1">B-35</strain>
    </source>
</reference>
<protein>
    <recommendedName>
        <fullName evidence="3">DUF155 domain-containing protein</fullName>
    </recommendedName>
</protein>
<organism evidence="1 2">
    <name type="scientific">Candidatus Lokiarchaeum ossiferum</name>
    <dbReference type="NCBI Taxonomy" id="2951803"/>
    <lineage>
        <taxon>Archaea</taxon>
        <taxon>Promethearchaeati</taxon>
        <taxon>Promethearchaeota</taxon>
        <taxon>Promethearchaeia</taxon>
        <taxon>Promethearchaeales</taxon>
        <taxon>Promethearchaeaceae</taxon>
        <taxon>Candidatus Lokiarchaeum</taxon>
    </lineage>
</organism>
<keyword evidence="2" id="KW-1185">Reference proteome</keyword>
<gene>
    <name evidence="1" type="ORF">NEF87_001177</name>
</gene>
<dbReference type="Proteomes" id="UP001208689">
    <property type="component" value="Chromosome"/>
</dbReference>
<evidence type="ECO:0000313" key="1">
    <source>
        <dbReference type="EMBL" id="UYP44892.1"/>
    </source>
</evidence>
<dbReference type="EMBL" id="CP104013">
    <property type="protein sequence ID" value="UYP44892.1"/>
    <property type="molecule type" value="Genomic_DNA"/>
</dbReference>
<evidence type="ECO:0000313" key="2">
    <source>
        <dbReference type="Proteomes" id="UP001208689"/>
    </source>
</evidence>